<dbReference type="PANTHER" id="PTHR18934">
    <property type="entry name" value="ATP-DEPENDENT RNA HELICASE"/>
    <property type="match status" value="1"/>
</dbReference>
<feature type="compositionally biased region" description="Basic and acidic residues" evidence="10">
    <location>
        <begin position="734"/>
        <end position="744"/>
    </location>
</feature>
<dbReference type="SUPFAM" id="SSF52540">
    <property type="entry name" value="P-loop containing nucleoside triphosphate hydrolases"/>
    <property type="match status" value="1"/>
</dbReference>
<feature type="region of interest" description="Disordered" evidence="10">
    <location>
        <begin position="707"/>
        <end position="753"/>
    </location>
</feature>
<dbReference type="InterPro" id="IPR002464">
    <property type="entry name" value="DNA/RNA_helicase_DEAH_CS"/>
</dbReference>
<evidence type="ECO:0000256" key="8">
    <source>
        <dbReference type="ARBA" id="ARBA00023187"/>
    </source>
</evidence>
<comment type="catalytic activity">
    <reaction evidence="9">
        <text>ATP + H2O = ADP + phosphate + H(+)</text>
        <dbReference type="Rhea" id="RHEA:13065"/>
        <dbReference type="ChEBI" id="CHEBI:15377"/>
        <dbReference type="ChEBI" id="CHEBI:15378"/>
        <dbReference type="ChEBI" id="CHEBI:30616"/>
        <dbReference type="ChEBI" id="CHEBI:43474"/>
        <dbReference type="ChEBI" id="CHEBI:456216"/>
        <dbReference type="EC" id="3.6.4.13"/>
    </reaction>
</comment>
<dbReference type="InterPro" id="IPR048333">
    <property type="entry name" value="HA2_WH"/>
</dbReference>
<evidence type="ECO:0000256" key="1">
    <source>
        <dbReference type="ARBA" id="ARBA00008792"/>
    </source>
</evidence>
<dbReference type="GO" id="GO:0003724">
    <property type="term" value="F:RNA helicase activity"/>
    <property type="evidence" value="ECO:0007669"/>
    <property type="project" value="UniProtKB-EC"/>
</dbReference>
<keyword evidence="5" id="KW-0378">Hydrolase</keyword>
<dbReference type="Pfam" id="PF04408">
    <property type="entry name" value="WHD_HA2"/>
    <property type="match status" value="1"/>
</dbReference>
<dbReference type="GO" id="GO:0008380">
    <property type="term" value="P:RNA splicing"/>
    <property type="evidence" value="ECO:0007669"/>
    <property type="project" value="UniProtKB-KW"/>
</dbReference>
<evidence type="ECO:0000313" key="13">
    <source>
        <dbReference type="EMBL" id="KAJ0408812.1"/>
    </source>
</evidence>
<proteinExistence type="inferred from homology"/>
<gene>
    <name evidence="13" type="ORF">P43SY_000708</name>
</gene>
<keyword evidence="3" id="KW-0507">mRNA processing</keyword>
<evidence type="ECO:0000256" key="5">
    <source>
        <dbReference type="ARBA" id="ARBA00022801"/>
    </source>
</evidence>
<dbReference type="InterPro" id="IPR014001">
    <property type="entry name" value="Helicase_ATP-bd"/>
</dbReference>
<organism evidence="13 14">
    <name type="scientific">Pythium insidiosum</name>
    <name type="common">Pythiosis disease agent</name>
    <dbReference type="NCBI Taxonomy" id="114742"/>
    <lineage>
        <taxon>Eukaryota</taxon>
        <taxon>Sar</taxon>
        <taxon>Stramenopiles</taxon>
        <taxon>Oomycota</taxon>
        <taxon>Peronosporomycetes</taxon>
        <taxon>Pythiales</taxon>
        <taxon>Pythiaceae</taxon>
        <taxon>Pythium</taxon>
    </lineage>
</organism>
<dbReference type="Gene3D" id="3.40.50.300">
    <property type="entry name" value="P-loop containing nucleotide triphosphate hydrolases"/>
    <property type="match status" value="2"/>
</dbReference>
<dbReference type="CDD" id="cd17917">
    <property type="entry name" value="DEXHc_RHA-like"/>
    <property type="match status" value="1"/>
</dbReference>
<reference evidence="13" key="1">
    <citation type="submission" date="2021-12" db="EMBL/GenBank/DDBJ databases">
        <title>Prjna785345.</title>
        <authorList>
            <person name="Rujirawat T."/>
            <person name="Krajaejun T."/>
        </authorList>
    </citation>
    <scope>NUCLEOTIDE SEQUENCE</scope>
    <source>
        <strain evidence="13">Pi057C3</strain>
    </source>
</reference>
<dbReference type="PROSITE" id="PS51192">
    <property type="entry name" value="HELICASE_ATP_BIND_1"/>
    <property type="match status" value="1"/>
</dbReference>
<comment type="similarity">
    <text evidence="1">Belongs to the DEAD box helicase family. DEAH subfamily.</text>
</comment>
<dbReference type="Pfam" id="PF21010">
    <property type="entry name" value="HA2_C"/>
    <property type="match status" value="1"/>
</dbReference>
<dbReference type="GO" id="GO:0071013">
    <property type="term" value="C:catalytic step 2 spliceosome"/>
    <property type="evidence" value="ECO:0007669"/>
    <property type="project" value="TreeGrafter"/>
</dbReference>
<dbReference type="Pfam" id="PF00271">
    <property type="entry name" value="Helicase_C"/>
    <property type="match status" value="1"/>
</dbReference>
<dbReference type="Proteomes" id="UP001209570">
    <property type="component" value="Unassembled WGS sequence"/>
</dbReference>
<sequence length="769" mass="83983">MPAAAHRLEILAAVESHSVVICVGETGSGKTTQIPQYLLAWLAAAGRRDELVAVTQPRRVATVSVAQRVAEELGTTVGGRGAVGYAIRFDDRTSAATRLKFVTDGVLVRECLSDPTLRRYAVVMLDEAHERSLHTDLLFGLLKQVLARRERDASLPPLKVLISSATLDAARVAAFFGGPAGVPVVRIPGRVHPVDIFHSKQLQVMGHRGPLSPYLRAAVETTLQVHHSEPEGHVLVFLTGHHEIEDACAQLRRLADEHAQSAGAGAGDRPTRLLVLPLYGALPAARQRAIFAPVGRDTRKVVVATNIAETSLTIDGVRFVVDCGFTKQKAYNPATRLESLVVVPISKVAAQQRAGRAGRTAPGKCFRLYSRESYDRVLLDETVPEIRRTNLANTVLYLKVLGLHDVLAFEWLDRPDDDALLDALHQLFVLDALDAAGTVTPIGRLMAEFPLDPTLARAMVEALALGCAADMARAVAMLSVESVFAPAPRANDDGGADADASGSRDDVMLRLTKADLVDDRGDPLTYLRILKAFEAQPSAHQRQWSQDLGLHVRALTTARSIAAQLDDVARSLECHADVRELQAEDERRAFRDRSRTTRLRRALCAGLFLNVAQRCALHTNVFRAMPEDDGDDDRYELKTASKGVQLLHLHPLSTLNYVRPPSCCVFLELVATSRPFMRHVLDVEASWVRACRRGGKTRVTTAQLLALSGRDDPEPTQAEQSKDPAATATAIETKTTDEDQGQEKKRTRSNADDAIAAARARFLARKRAR</sequence>
<dbReference type="InterPro" id="IPR007502">
    <property type="entry name" value="Helicase-assoc_dom"/>
</dbReference>
<feature type="domain" description="Helicase ATP-binding" evidence="11">
    <location>
        <begin position="11"/>
        <end position="185"/>
    </location>
</feature>
<dbReference type="Pfam" id="PF07717">
    <property type="entry name" value="OB_NTP_bind"/>
    <property type="match status" value="1"/>
</dbReference>
<evidence type="ECO:0000256" key="10">
    <source>
        <dbReference type="SAM" id="MobiDB-lite"/>
    </source>
</evidence>
<dbReference type="InterPro" id="IPR027417">
    <property type="entry name" value="P-loop_NTPase"/>
</dbReference>
<evidence type="ECO:0000259" key="11">
    <source>
        <dbReference type="PROSITE" id="PS51192"/>
    </source>
</evidence>
<evidence type="ECO:0000256" key="2">
    <source>
        <dbReference type="ARBA" id="ARBA00012552"/>
    </source>
</evidence>
<dbReference type="InterPro" id="IPR011709">
    <property type="entry name" value="DEAD-box_helicase_OB_fold"/>
</dbReference>
<dbReference type="GO" id="GO:0005524">
    <property type="term" value="F:ATP binding"/>
    <property type="evidence" value="ECO:0007669"/>
    <property type="project" value="UniProtKB-KW"/>
</dbReference>
<accession>A0AAD5M8V6</accession>
<dbReference type="GO" id="GO:0006397">
    <property type="term" value="P:mRNA processing"/>
    <property type="evidence" value="ECO:0007669"/>
    <property type="project" value="UniProtKB-KW"/>
</dbReference>
<evidence type="ECO:0000256" key="7">
    <source>
        <dbReference type="ARBA" id="ARBA00022840"/>
    </source>
</evidence>
<evidence type="ECO:0000256" key="9">
    <source>
        <dbReference type="ARBA" id="ARBA00047984"/>
    </source>
</evidence>
<keyword evidence="4" id="KW-0547">Nucleotide-binding</keyword>
<dbReference type="AlphaFoldDB" id="A0AAD5M8V6"/>
<dbReference type="CDD" id="cd18791">
    <property type="entry name" value="SF2_C_RHA"/>
    <property type="match status" value="1"/>
</dbReference>
<comment type="caution">
    <text evidence="13">The sequence shown here is derived from an EMBL/GenBank/DDBJ whole genome shotgun (WGS) entry which is preliminary data.</text>
</comment>
<keyword evidence="7" id="KW-0067">ATP-binding</keyword>
<evidence type="ECO:0000313" key="14">
    <source>
        <dbReference type="Proteomes" id="UP001209570"/>
    </source>
</evidence>
<dbReference type="PANTHER" id="PTHR18934:SF83">
    <property type="entry name" value="PRE-MRNA-SPLICING FACTOR ATP-DEPENDENT RNA HELICASE DHX16"/>
    <property type="match status" value="1"/>
</dbReference>
<evidence type="ECO:0000256" key="4">
    <source>
        <dbReference type="ARBA" id="ARBA00022741"/>
    </source>
</evidence>
<evidence type="ECO:0000256" key="6">
    <source>
        <dbReference type="ARBA" id="ARBA00022806"/>
    </source>
</evidence>
<name>A0AAD5M8V6_PYTIN</name>
<dbReference type="FunFam" id="3.40.50.300:FF:000578">
    <property type="entry name" value="probable ATP-dependent RNA helicase DHX35"/>
    <property type="match status" value="1"/>
</dbReference>
<keyword evidence="8" id="KW-0508">mRNA splicing</keyword>
<evidence type="ECO:0000259" key="12">
    <source>
        <dbReference type="PROSITE" id="PS51194"/>
    </source>
</evidence>
<dbReference type="PROSITE" id="PS00690">
    <property type="entry name" value="DEAH_ATP_HELICASE"/>
    <property type="match status" value="1"/>
</dbReference>
<dbReference type="Gene3D" id="1.20.120.1080">
    <property type="match status" value="1"/>
</dbReference>
<dbReference type="SMART" id="SM00490">
    <property type="entry name" value="HELICc"/>
    <property type="match status" value="1"/>
</dbReference>
<feature type="domain" description="Helicase C-terminal" evidence="12">
    <location>
        <begin position="218"/>
        <end position="402"/>
    </location>
</feature>
<dbReference type="EC" id="3.6.4.13" evidence="2"/>
<dbReference type="FunFam" id="3.40.50.300:FF:000145">
    <property type="entry name" value="probable ATP-dependent RNA helicase DHX40"/>
    <property type="match status" value="1"/>
</dbReference>
<keyword evidence="14" id="KW-1185">Reference proteome</keyword>
<dbReference type="EMBL" id="JAKCXM010000008">
    <property type="protein sequence ID" value="KAJ0408812.1"/>
    <property type="molecule type" value="Genomic_DNA"/>
</dbReference>
<dbReference type="SMART" id="SM00847">
    <property type="entry name" value="HA2"/>
    <property type="match status" value="1"/>
</dbReference>
<dbReference type="GO" id="GO:0003723">
    <property type="term" value="F:RNA binding"/>
    <property type="evidence" value="ECO:0007669"/>
    <property type="project" value="TreeGrafter"/>
</dbReference>
<evidence type="ECO:0000256" key="3">
    <source>
        <dbReference type="ARBA" id="ARBA00022664"/>
    </source>
</evidence>
<keyword evidence="6" id="KW-0347">Helicase</keyword>
<dbReference type="SMART" id="SM00487">
    <property type="entry name" value="DEXDc"/>
    <property type="match status" value="1"/>
</dbReference>
<protein>
    <recommendedName>
        <fullName evidence="2">RNA helicase</fullName>
        <ecNumber evidence="2">3.6.4.13</ecNumber>
    </recommendedName>
</protein>
<dbReference type="GO" id="GO:0016787">
    <property type="term" value="F:hydrolase activity"/>
    <property type="evidence" value="ECO:0007669"/>
    <property type="project" value="UniProtKB-KW"/>
</dbReference>
<dbReference type="PROSITE" id="PS51194">
    <property type="entry name" value="HELICASE_CTER"/>
    <property type="match status" value="1"/>
</dbReference>
<dbReference type="InterPro" id="IPR001650">
    <property type="entry name" value="Helicase_C-like"/>
</dbReference>